<evidence type="ECO:0000313" key="1">
    <source>
        <dbReference type="EMBL" id="ACD47041.1"/>
    </source>
</evidence>
<proteinExistence type="evidence at transcript level"/>
<sequence>MVCTNKCATETEKPHEHLWRLNWEYRRSFKANSI</sequence>
<accession>C6EQH7</accession>
<organism evidence="1">
    <name type="scientific">Mus musculus</name>
    <name type="common">Mouse</name>
    <dbReference type="NCBI Taxonomy" id="10090"/>
    <lineage>
        <taxon>Eukaryota</taxon>
        <taxon>Metazoa</taxon>
        <taxon>Chordata</taxon>
        <taxon>Craniata</taxon>
        <taxon>Vertebrata</taxon>
        <taxon>Euteleostomi</taxon>
        <taxon>Mammalia</taxon>
        <taxon>Eutheria</taxon>
        <taxon>Euarchontoglires</taxon>
        <taxon>Glires</taxon>
        <taxon>Rodentia</taxon>
        <taxon>Myomorpha</taxon>
        <taxon>Muroidea</taxon>
        <taxon>Muridae</taxon>
        <taxon>Murinae</taxon>
        <taxon>Mus</taxon>
        <taxon>Mus</taxon>
    </lineage>
</organism>
<reference evidence="1" key="1">
    <citation type="submission" date="2007-10" db="EMBL/GenBank/DDBJ databases">
        <title>An active antisense promoter in mouse L1 retrotransposons has implications for fusion gene expression and epigenetic control.</title>
        <authorList>
            <person name="Li J."/>
            <person name="Symer D.E."/>
        </authorList>
    </citation>
    <scope>NUCLEOTIDE SEQUENCE</scope>
    <source>
        <strain evidence="1">C57BL/6J</strain>
        <tissue evidence="1">Testis</tissue>
    </source>
</reference>
<protein>
    <submittedName>
        <fullName evidence="1">ASL1 fusion protein</fullName>
    </submittedName>
</protein>
<name>C6EQH7_MOUSE</name>
<dbReference type="EMBL" id="EU234013">
    <property type="protein sequence ID" value="ACD47041.1"/>
    <property type="molecule type" value="mRNA"/>
</dbReference>
<dbReference type="AlphaFoldDB" id="C6EQH7"/>